<feature type="transmembrane region" description="Helical" evidence="8">
    <location>
        <begin position="173"/>
        <end position="201"/>
    </location>
</feature>
<keyword evidence="4 8" id="KW-0812">Transmembrane</keyword>
<dbReference type="SUPFAM" id="SSF103473">
    <property type="entry name" value="MFS general substrate transporter"/>
    <property type="match status" value="1"/>
</dbReference>
<dbReference type="AlphaFoldDB" id="A0A485LHE9"/>
<keyword evidence="11" id="KW-1185">Reference proteome</keyword>
<evidence type="ECO:0000256" key="8">
    <source>
        <dbReference type="SAM" id="Phobius"/>
    </source>
</evidence>
<evidence type="ECO:0000256" key="5">
    <source>
        <dbReference type="ARBA" id="ARBA00022989"/>
    </source>
</evidence>
<protein>
    <submittedName>
        <fullName evidence="10">Aste57867_21377 protein</fullName>
    </submittedName>
</protein>
<dbReference type="Proteomes" id="UP000332933">
    <property type="component" value="Unassembled WGS sequence"/>
</dbReference>
<dbReference type="GO" id="GO:0016020">
    <property type="term" value="C:membrane"/>
    <property type="evidence" value="ECO:0007669"/>
    <property type="project" value="UniProtKB-SubCell"/>
</dbReference>
<feature type="transmembrane region" description="Helical" evidence="8">
    <location>
        <begin position="335"/>
        <end position="353"/>
    </location>
</feature>
<feature type="region of interest" description="Disordered" evidence="7">
    <location>
        <begin position="20"/>
        <end position="40"/>
    </location>
</feature>
<evidence type="ECO:0000313" key="11">
    <source>
        <dbReference type="Proteomes" id="UP000332933"/>
    </source>
</evidence>
<feature type="transmembrane region" description="Helical" evidence="8">
    <location>
        <begin position="222"/>
        <end position="240"/>
    </location>
</feature>
<proteinExistence type="inferred from homology"/>
<dbReference type="EMBL" id="CAADRA010006997">
    <property type="protein sequence ID" value="VFT98049.1"/>
    <property type="molecule type" value="Genomic_DNA"/>
</dbReference>
<evidence type="ECO:0000256" key="3">
    <source>
        <dbReference type="ARBA" id="ARBA00022448"/>
    </source>
</evidence>
<comment type="similarity">
    <text evidence="2">Belongs to the major facilitator superfamily. Folate-biopterin transporter (TC 2.A.71) family.</text>
</comment>
<evidence type="ECO:0000256" key="4">
    <source>
        <dbReference type="ARBA" id="ARBA00022692"/>
    </source>
</evidence>
<evidence type="ECO:0000256" key="1">
    <source>
        <dbReference type="ARBA" id="ARBA00004141"/>
    </source>
</evidence>
<dbReference type="Pfam" id="PF03092">
    <property type="entry name" value="BT1"/>
    <property type="match status" value="1"/>
</dbReference>
<comment type="subcellular location">
    <subcellularLocation>
        <location evidence="1">Membrane</location>
        <topology evidence="1">Multi-pass membrane protein</topology>
    </subcellularLocation>
</comment>
<dbReference type="InterPro" id="IPR039309">
    <property type="entry name" value="BT1"/>
</dbReference>
<gene>
    <name evidence="10" type="primary">Aste57867_21377</name>
    <name evidence="9" type="ORF">As57867_021308</name>
    <name evidence="10" type="ORF">ASTE57867_21377</name>
</gene>
<feature type="transmembrane region" description="Helical" evidence="8">
    <location>
        <begin position="132"/>
        <end position="153"/>
    </location>
</feature>
<keyword evidence="5 8" id="KW-1133">Transmembrane helix</keyword>
<sequence length="552" mass="60224">MSSQINKDLTIAARSSYVSSVESDENDNNATSYDQIKSPVDHPLEDGALREGGAPIYTSPDVLALIAQYACIGLLMGGIGGMKYPILINYFALEANTLMAANGLMGLGWSLKVFFGMLSDCFPIFGFCRKPYIFIGWVLTSICLVVIAVKPAGGPNDPSAPLVDQEAAQSRGSTLALLCTILCFCYIMADVSCDALVVAYAQREPIQVRGRLQTIVIGTRTLFTTLTTAISGFLLNSVRMGGSFDFDIGVNWYFAILAIPCVANIPVVWYFLQDTKKDKVQLGVYFRRFFDLIQKRVVWQVMIFNYMFGFFSAGITTTASAYIPVFWAKVESLNSALSGIVGSLIFAVVLGVVGKWGTNWNWRIVMALTVLCTSSIDAIVQYLTIYDVVRSQWFYLGVPLAENIPSGIQFVVGMFVIVELAEVGNEGLVYGLLTTISNLPGTFGIMITNVYCAHFKVGRLDIKADTPDVRSDVATTYAISYGTTIIACLWVFLLPPQKEAVAHLKKHGGDYPITGALVIGTIWVIFCLSFTSTMLSMFESTQCLLLAGGRGC</sequence>
<feature type="transmembrane region" description="Helical" evidence="8">
    <location>
        <begin position="473"/>
        <end position="493"/>
    </location>
</feature>
<reference evidence="9" key="2">
    <citation type="submission" date="2019-06" db="EMBL/GenBank/DDBJ databases">
        <title>Genomics analysis of Aphanomyces spp. identifies a new class of oomycete effector associated with host adaptation.</title>
        <authorList>
            <person name="Gaulin E."/>
        </authorList>
    </citation>
    <scope>NUCLEOTIDE SEQUENCE</scope>
    <source>
        <strain evidence="9">CBS 578.67</strain>
    </source>
</reference>
<dbReference type="OrthoDB" id="63735at2759"/>
<feature type="transmembrane region" description="Helical" evidence="8">
    <location>
        <begin position="62"/>
        <end position="82"/>
    </location>
</feature>
<evidence type="ECO:0000256" key="7">
    <source>
        <dbReference type="SAM" id="MobiDB-lite"/>
    </source>
</evidence>
<evidence type="ECO:0000313" key="9">
    <source>
        <dbReference type="EMBL" id="KAF0686849.1"/>
    </source>
</evidence>
<dbReference type="EMBL" id="VJMH01006971">
    <property type="protein sequence ID" value="KAF0686849.1"/>
    <property type="molecule type" value="Genomic_DNA"/>
</dbReference>
<accession>A0A485LHE9</accession>
<dbReference type="InterPro" id="IPR036259">
    <property type="entry name" value="MFS_trans_sf"/>
</dbReference>
<evidence type="ECO:0000313" key="10">
    <source>
        <dbReference type="EMBL" id="VFT98049.1"/>
    </source>
</evidence>
<dbReference type="Gene3D" id="1.20.1250.20">
    <property type="entry name" value="MFS general substrate transporter like domains"/>
    <property type="match status" value="1"/>
</dbReference>
<evidence type="ECO:0000256" key="6">
    <source>
        <dbReference type="ARBA" id="ARBA00023136"/>
    </source>
</evidence>
<feature type="transmembrane region" description="Helical" evidence="8">
    <location>
        <begin position="297"/>
        <end position="323"/>
    </location>
</feature>
<evidence type="ECO:0000256" key="2">
    <source>
        <dbReference type="ARBA" id="ARBA00007015"/>
    </source>
</evidence>
<feature type="transmembrane region" description="Helical" evidence="8">
    <location>
        <begin position="428"/>
        <end position="452"/>
    </location>
</feature>
<feature type="transmembrane region" description="Helical" evidence="8">
    <location>
        <begin position="252"/>
        <end position="272"/>
    </location>
</feature>
<dbReference type="PANTHER" id="PTHR31585">
    <property type="entry name" value="FOLATE-BIOPTERIN TRANSPORTER 1, CHLOROPLASTIC"/>
    <property type="match status" value="1"/>
</dbReference>
<keyword evidence="6 8" id="KW-0472">Membrane</keyword>
<reference evidence="10 11" key="1">
    <citation type="submission" date="2019-03" db="EMBL/GenBank/DDBJ databases">
        <authorList>
            <person name="Gaulin E."/>
            <person name="Dumas B."/>
        </authorList>
    </citation>
    <scope>NUCLEOTIDE SEQUENCE [LARGE SCALE GENOMIC DNA]</scope>
    <source>
        <strain evidence="10">CBS 568.67</strain>
    </source>
</reference>
<keyword evidence="3" id="KW-0813">Transport</keyword>
<feature type="transmembrane region" description="Helical" evidence="8">
    <location>
        <begin position="365"/>
        <end position="385"/>
    </location>
</feature>
<dbReference type="PANTHER" id="PTHR31585:SF5">
    <property type="entry name" value="RNA-BINDING S4 DOMAIN-CONTAINING PROTEIN"/>
    <property type="match status" value="1"/>
</dbReference>
<feature type="transmembrane region" description="Helical" evidence="8">
    <location>
        <begin position="513"/>
        <end position="535"/>
    </location>
</feature>
<name>A0A485LHE9_9STRA</name>
<organism evidence="10 11">
    <name type="scientific">Aphanomyces stellatus</name>
    <dbReference type="NCBI Taxonomy" id="120398"/>
    <lineage>
        <taxon>Eukaryota</taxon>
        <taxon>Sar</taxon>
        <taxon>Stramenopiles</taxon>
        <taxon>Oomycota</taxon>
        <taxon>Saprolegniomycetes</taxon>
        <taxon>Saprolegniales</taxon>
        <taxon>Verrucalvaceae</taxon>
        <taxon>Aphanomyces</taxon>
    </lineage>
</organism>